<dbReference type="EMBL" id="GGEC01056786">
    <property type="protein sequence ID" value="MBX37270.1"/>
    <property type="molecule type" value="Transcribed_RNA"/>
</dbReference>
<accession>A0A2P2N462</accession>
<name>A0A2P2N462_RHIMU</name>
<protein>
    <submittedName>
        <fullName evidence="1">Uncharacterized protein</fullName>
    </submittedName>
</protein>
<reference evidence="1" key="1">
    <citation type="submission" date="2018-02" db="EMBL/GenBank/DDBJ databases">
        <title>Rhizophora mucronata_Transcriptome.</title>
        <authorList>
            <person name="Meera S.P."/>
            <person name="Sreeshan A."/>
            <person name="Augustine A."/>
        </authorList>
    </citation>
    <scope>NUCLEOTIDE SEQUENCE</scope>
    <source>
        <tissue evidence="1">Leaf</tissue>
    </source>
</reference>
<sequence>MADKTVFITSTGGSFFGSAVHMNTSTPGSSFSSGNLSGKVVLVTGLHR</sequence>
<evidence type="ECO:0000313" key="1">
    <source>
        <dbReference type="EMBL" id="MBX37270.1"/>
    </source>
</evidence>
<organism evidence="1">
    <name type="scientific">Rhizophora mucronata</name>
    <name type="common">Asiatic mangrove</name>
    <dbReference type="NCBI Taxonomy" id="61149"/>
    <lineage>
        <taxon>Eukaryota</taxon>
        <taxon>Viridiplantae</taxon>
        <taxon>Streptophyta</taxon>
        <taxon>Embryophyta</taxon>
        <taxon>Tracheophyta</taxon>
        <taxon>Spermatophyta</taxon>
        <taxon>Magnoliopsida</taxon>
        <taxon>eudicotyledons</taxon>
        <taxon>Gunneridae</taxon>
        <taxon>Pentapetalae</taxon>
        <taxon>rosids</taxon>
        <taxon>fabids</taxon>
        <taxon>Malpighiales</taxon>
        <taxon>Rhizophoraceae</taxon>
        <taxon>Rhizophora</taxon>
    </lineage>
</organism>
<proteinExistence type="predicted"/>
<dbReference type="AlphaFoldDB" id="A0A2P2N462"/>